<evidence type="ECO:0000313" key="1">
    <source>
        <dbReference type="EMBL" id="ADG66671.1"/>
    </source>
</evidence>
<name>D5SSC3_PLAL2</name>
<accession>D5SSC3</accession>
<evidence type="ECO:0000313" key="2">
    <source>
        <dbReference type="Proteomes" id="UP000002220"/>
    </source>
</evidence>
<protein>
    <submittedName>
        <fullName evidence="1">Uncharacterized protein</fullName>
    </submittedName>
</protein>
<dbReference type="Proteomes" id="UP000002220">
    <property type="component" value="Chromosome"/>
</dbReference>
<dbReference type="KEGG" id="plm:Plim_0826"/>
<reference evidence="1 2" key="1">
    <citation type="journal article" date="2010" name="Stand. Genomic Sci.">
        <title>Complete genome sequence of Planctomyces limnophilus type strain (Mu 290).</title>
        <authorList>
            <person name="Labutti K."/>
            <person name="Sikorski J."/>
            <person name="Schneider S."/>
            <person name="Nolan M."/>
            <person name="Lucas S."/>
            <person name="Glavina Del Rio T."/>
            <person name="Tice H."/>
            <person name="Cheng J.F."/>
            <person name="Goodwin L."/>
            <person name="Pitluck S."/>
            <person name="Liolios K."/>
            <person name="Ivanova N."/>
            <person name="Mavromatis K."/>
            <person name="Mikhailova N."/>
            <person name="Pati A."/>
            <person name="Chen A."/>
            <person name="Palaniappan K."/>
            <person name="Land M."/>
            <person name="Hauser L."/>
            <person name="Chang Y.J."/>
            <person name="Jeffries C.D."/>
            <person name="Tindall B.J."/>
            <person name="Rohde M."/>
            <person name="Goker M."/>
            <person name="Woyke T."/>
            <person name="Bristow J."/>
            <person name="Eisen J.A."/>
            <person name="Markowitz V."/>
            <person name="Hugenholtz P."/>
            <person name="Kyrpides N.C."/>
            <person name="Klenk H.P."/>
            <person name="Lapidus A."/>
        </authorList>
    </citation>
    <scope>NUCLEOTIDE SEQUENCE [LARGE SCALE GENOMIC DNA]</scope>
    <source>
        <strain evidence="2">ATCC 43296 / DSM 3776 / IFAM 1008 / 290</strain>
    </source>
</reference>
<sequence>MESDKGYATWGVLVNGFEEGNITKRQCAENIVFKLVHRRDTSATEILDGLPVTIKKEMLCYFDEKVKPLDFLPDPSVFMADTRDPEQMLAKAVELRPRYVSIYEALGDLEISPERSR</sequence>
<dbReference type="EMBL" id="CP001744">
    <property type="protein sequence ID" value="ADG66671.1"/>
    <property type="molecule type" value="Genomic_DNA"/>
</dbReference>
<gene>
    <name evidence="1" type="ordered locus">Plim_0826</name>
</gene>
<dbReference type="AlphaFoldDB" id="D5SSC3"/>
<dbReference type="HOGENOM" id="CLU_2082653_0_0_0"/>
<proteinExistence type="predicted"/>
<dbReference type="RefSeq" id="WP_013109102.1">
    <property type="nucleotide sequence ID" value="NC_014148.1"/>
</dbReference>
<organism evidence="1 2">
    <name type="scientific">Planctopirus limnophila (strain ATCC 43296 / DSM 3776 / IFAM 1008 / Mu 290)</name>
    <name type="common">Planctomyces limnophilus</name>
    <dbReference type="NCBI Taxonomy" id="521674"/>
    <lineage>
        <taxon>Bacteria</taxon>
        <taxon>Pseudomonadati</taxon>
        <taxon>Planctomycetota</taxon>
        <taxon>Planctomycetia</taxon>
        <taxon>Planctomycetales</taxon>
        <taxon>Planctomycetaceae</taxon>
        <taxon>Planctopirus</taxon>
    </lineage>
</organism>
<keyword evidence="2" id="KW-1185">Reference proteome</keyword>